<sequence length="32" mass="3820">MYQPNSAQMDLLVLILLVLLRVYQWLLFVTQP</sequence>
<dbReference type="Proteomes" id="UP000004430">
    <property type="component" value="Unassembled WGS sequence"/>
</dbReference>
<evidence type="ECO:0000313" key="1">
    <source>
        <dbReference type="EMBL" id="EDR33513.1"/>
    </source>
</evidence>
<organism evidence="1 2">
    <name type="scientific">Yersinia pestis biovar Orientalis str. IP275</name>
    <dbReference type="NCBI Taxonomy" id="373665"/>
    <lineage>
        <taxon>Bacteria</taxon>
        <taxon>Pseudomonadati</taxon>
        <taxon>Pseudomonadota</taxon>
        <taxon>Gammaproteobacteria</taxon>
        <taxon>Enterobacterales</taxon>
        <taxon>Yersiniaceae</taxon>
        <taxon>Yersinia</taxon>
    </lineage>
</organism>
<comment type="caution">
    <text evidence="1">The sequence shown here is derived from an EMBL/GenBank/DDBJ whole genome shotgun (WGS) entry which is preliminary data.</text>
</comment>
<dbReference type="AlphaFoldDB" id="A0AAV3BJV5"/>
<proteinExistence type="predicted"/>
<name>A0AAV3BJV5_YERPE</name>
<reference evidence="1 2" key="1">
    <citation type="submission" date="2008-01" db="EMBL/GenBank/DDBJ databases">
        <title>Yersinia pestis Strain IP275 project at JCVI/TIGR.</title>
        <authorList>
            <person name="Ravel J."/>
            <person name="Eppinger M."/>
            <person name="Fricke W.F."/>
            <person name="Rosovitz M."/>
            <person name="Lindler L.E."/>
            <person name="Bearden S."/>
            <person name="Shriefer M."/>
        </authorList>
    </citation>
    <scope>NUCLEOTIDE SEQUENCE [LARGE SCALE GENOMIC DNA]</scope>
    <source>
        <strain evidence="1 2">IP275</strain>
    </source>
</reference>
<protein>
    <recommendedName>
        <fullName evidence="3">YggT family protein</fullName>
    </recommendedName>
</protein>
<dbReference type="EMBL" id="AAOS02000006">
    <property type="protein sequence ID" value="EDR33513.1"/>
    <property type="molecule type" value="Genomic_DNA"/>
</dbReference>
<evidence type="ECO:0000313" key="2">
    <source>
        <dbReference type="Proteomes" id="UP000004430"/>
    </source>
</evidence>
<gene>
    <name evidence="1" type="ORF">YPIP275_2043</name>
</gene>
<accession>A0AAV3BJV5</accession>
<evidence type="ECO:0008006" key="3">
    <source>
        <dbReference type="Google" id="ProtNLM"/>
    </source>
</evidence>
<reference evidence="1 2" key="2">
    <citation type="submission" date="2010-03" db="EMBL/GenBank/DDBJ databases">
        <authorList>
            <person name="Payne S.H."/>
            <person name="Sutton G.G."/>
        </authorList>
    </citation>
    <scope>NUCLEOTIDE SEQUENCE [LARGE SCALE GENOMIC DNA]</scope>
    <source>
        <strain evidence="1 2">IP275</strain>
    </source>
</reference>